<dbReference type="InterPro" id="IPR041879">
    <property type="entry name" value="YvgL-like_PBP2"/>
</dbReference>
<protein>
    <submittedName>
        <fullName evidence="5">Molybdate ABC transporter substrate-binding protein</fullName>
    </submittedName>
</protein>
<feature type="chain" id="PRO_5045534546" evidence="4">
    <location>
        <begin position="23"/>
        <end position="263"/>
    </location>
</feature>
<dbReference type="EMBL" id="JBHSAP010000015">
    <property type="protein sequence ID" value="MFC4077602.1"/>
    <property type="molecule type" value="Genomic_DNA"/>
</dbReference>
<dbReference type="SUPFAM" id="SSF53850">
    <property type="entry name" value="Periplasmic binding protein-like II"/>
    <property type="match status" value="1"/>
</dbReference>
<keyword evidence="6" id="KW-1185">Reference proteome</keyword>
<organism evidence="5 6">
    <name type="scientific">Salinithrix halophila</name>
    <dbReference type="NCBI Taxonomy" id="1485204"/>
    <lineage>
        <taxon>Bacteria</taxon>
        <taxon>Bacillati</taxon>
        <taxon>Bacillota</taxon>
        <taxon>Bacilli</taxon>
        <taxon>Bacillales</taxon>
        <taxon>Thermoactinomycetaceae</taxon>
        <taxon>Salinithrix</taxon>
    </lineage>
</organism>
<proteinExistence type="inferred from homology"/>
<evidence type="ECO:0000256" key="2">
    <source>
        <dbReference type="ARBA" id="ARBA00022723"/>
    </source>
</evidence>
<evidence type="ECO:0000313" key="6">
    <source>
        <dbReference type="Proteomes" id="UP001595843"/>
    </source>
</evidence>
<dbReference type="PROSITE" id="PS51257">
    <property type="entry name" value="PROKAR_LIPOPROTEIN"/>
    <property type="match status" value="1"/>
</dbReference>
<dbReference type="Proteomes" id="UP001595843">
    <property type="component" value="Unassembled WGS sequence"/>
</dbReference>
<sequence>MRRNVRSTVSCLLAFLWLTGCAAPEPDKQEIHLLAASSLTDAVKELEKRYETTHPHVDILPSFASSGKLKQQIRQGAPADVFLSAGEREMDELEQSGKLLPGARSDILTNELVLVVPRNGGEKVQSWTDLTPERIGKLAVGQPETVPAGQYAKAALEKDGRWGKLLSRIVFASNVRQVLAFTASGNVDAGLVYRTDAKGEERVKAVSKAPRGSHPPIRYPGAVLKGSDNVKQASSFYRWLKGDEAVAVWRKHGFRGIAAQPSS</sequence>
<dbReference type="CDD" id="cd13537">
    <property type="entry name" value="PBP2_YvgL_like"/>
    <property type="match status" value="1"/>
</dbReference>
<comment type="similarity">
    <text evidence="1">Belongs to the bacterial solute-binding protein ModA family.</text>
</comment>
<reference evidence="6" key="1">
    <citation type="journal article" date="2019" name="Int. J. Syst. Evol. Microbiol.">
        <title>The Global Catalogue of Microorganisms (GCM) 10K type strain sequencing project: providing services to taxonomists for standard genome sequencing and annotation.</title>
        <authorList>
            <consortium name="The Broad Institute Genomics Platform"/>
            <consortium name="The Broad Institute Genome Sequencing Center for Infectious Disease"/>
            <person name="Wu L."/>
            <person name="Ma J."/>
        </authorList>
    </citation>
    <scope>NUCLEOTIDE SEQUENCE [LARGE SCALE GENOMIC DNA]</scope>
    <source>
        <strain evidence="6">IBRC-M 10813</strain>
    </source>
</reference>
<gene>
    <name evidence="5" type="primary">modA</name>
    <name evidence="5" type="ORF">ACFOUO_12420</name>
</gene>
<keyword evidence="3 4" id="KW-0732">Signal</keyword>
<feature type="signal peptide" evidence="4">
    <location>
        <begin position="1"/>
        <end position="22"/>
    </location>
</feature>
<dbReference type="PANTHER" id="PTHR30632:SF0">
    <property type="entry name" value="SULFATE-BINDING PROTEIN"/>
    <property type="match status" value="1"/>
</dbReference>
<evidence type="ECO:0000256" key="1">
    <source>
        <dbReference type="ARBA" id="ARBA00009175"/>
    </source>
</evidence>
<accession>A0ABV8JI59</accession>
<keyword evidence="2" id="KW-0479">Metal-binding</keyword>
<dbReference type="PANTHER" id="PTHR30632">
    <property type="entry name" value="MOLYBDATE-BINDING PERIPLASMIC PROTEIN"/>
    <property type="match status" value="1"/>
</dbReference>
<dbReference type="InterPro" id="IPR005950">
    <property type="entry name" value="ModA"/>
</dbReference>
<dbReference type="PIRSF" id="PIRSF004846">
    <property type="entry name" value="ModA"/>
    <property type="match status" value="1"/>
</dbReference>
<dbReference type="NCBIfam" id="TIGR01256">
    <property type="entry name" value="modA"/>
    <property type="match status" value="1"/>
</dbReference>
<dbReference type="Pfam" id="PF13531">
    <property type="entry name" value="SBP_bac_11"/>
    <property type="match status" value="1"/>
</dbReference>
<dbReference type="Gene3D" id="3.40.190.10">
    <property type="entry name" value="Periplasmic binding protein-like II"/>
    <property type="match status" value="2"/>
</dbReference>
<evidence type="ECO:0000313" key="5">
    <source>
        <dbReference type="EMBL" id="MFC4077602.1"/>
    </source>
</evidence>
<evidence type="ECO:0000256" key="4">
    <source>
        <dbReference type="SAM" id="SignalP"/>
    </source>
</evidence>
<dbReference type="InterPro" id="IPR050682">
    <property type="entry name" value="ModA/WtpA"/>
</dbReference>
<dbReference type="RefSeq" id="WP_380705409.1">
    <property type="nucleotide sequence ID" value="NZ_JBHSAP010000015.1"/>
</dbReference>
<evidence type="ECO:0000256" key="3">
    <source>
        <dbReference type="ARBA" id="ARBA00022729"/>
    </source>
</evidence>
<name>A0ABV8JI59_9BACL</name>
<comment type="caution">
    <text evidence="5">The sequence shown here is derived from an EMBL/GenBank/DDBJ whole genome shotgun (WGS) entry which is preliminary data.</text>
</comment>